<protein>
    <submittedName>
        <fullName evidence="5">Bromodomain-containing protein</fullName>
    </submittedName>
</protein>
<dbReference type="PRINTS" id="PR00503">
    <property type="entry name" value="BROMODOMAIN"/>
</dbReference>
<reference evidence="5 6" key="1">
    <citation type="journal article" name="Sci. Rep.">
        <title>Genome-scale phylogenetic analyses confirm Olpidium as the closest living zoosporic fungus to the non-flagellated, terrestrial fungi.</title>
        <authorList>
            <person name="Chang Y."/>
            <person name="Rochon D."/>
            <person name="Sekimoto S."/>
            <person name="Wang Y."/>
            <person name="Chovatia M."/>
            <person name="Sandor L."/>
            <person name="Salamov A."/>
            <person name="Grigoriev I.V."/>
            <person name="Stajich J.E."/>
            <person name="Spatafora J.W."/>
        </authorList>
    </citation>
    <scope>NUCLEOTIDE SEQUENCE [LARGE SCALE GENOMIC DNA]</scope>
    <source>
        <strain evidence="5">S191</strain>
    </source>
</reference>
<dbReference type="GO" id="GO:0005634">
    <property type="term" value="C:nucleus"/>
    <property type="evidence" value="ECO:0007669"/>
    <property type="project" value="TreeGrafter"/>
</dbReference>
<sequence length="352" mass="38218">MCPQTTPSTTNAASFVSAKLPNAMSRDQLGFCTSVVRNLKRNKKAHPFLEPVDPIKLNIPHYHTIVKQPMDLGTVEQKLANNGYADVEAFCADVRQIFQNCYLFNGRESPYSAMAAALEKAFENQIKRLPAAPADTSQHPPGSARRVSTGPSTGHSYAGIAMPPPAGSRQSAATFGRSLGPTSSHLEQPEAATGGPKAASAQKKPSSFRYTGSAAAGSASSDRRLTFCSSVLHELSKKTHAGYSHPFMQPVDHVALAIPDYPQIIKRPMDLSTIRRKHDAGEYASYAEFEDDIKLMFNNCFTYNKPGDPVYVMGKQLEQVFFTRWKDLPPPPVKTKNASPAKPASSKTASST</sequence>
<dbReference type="PANTHER" id="PTHR22880:SF225">
    <property type="entry name" value="BROMODOMAIN-CONTAINING PROTEIN BET-1-RELATED"/>
    <property type="match status" value="1"/>
</dbReference>
<dbReference type="EMBL" id="JAEFCI010011638">
    <property type="protein sequence ID" value="KAG5456497.1"/>
    <property type="molecule type" value="Genomic_DNA"/>
</dbReference>
<proteinExistence type="predicted"/>
<dbReference type="Proteomes" id="UP000673691">
    <property type="component" value="Unassembled WGS sequence"/>
</dbReference>
<dbReference type="SMART" id="SM00297">
    <property type="entry name" value="BROMO"/>
    <property type="match status" value="2"/>
</dbReference>
<dbReference type="SUPFAM" id="SSF47370">
    <property type="entry name" value="Bromodomain"/>
    <property type="match status" value="2"/>
</dbReference>
<feature type="region of interest" description="Disordered" evidence="3">
    <location>
        <begin position="327"/>
        <end position="352"/>
    </location>
</feature>
<gene>
    <name evidence="5" type="ORF">BJ554DRAFT_3745</name>
</gene>
<evidence type="ECO:0000313" key="5">
    <source>
        <dbReference type="EMBL" id="KAG5456497.1"/>
    </source>
</evidence>
<evidence type="ECO:0000256" key="1">
    <source>
        <dbReference type="ARBA" id="ARBA00023117"/>
    </source>
</evidence>
<dbReference type="GO" id="GO:0006338">
    <property type="term" value="P:chromatin remodeling"/>
    <property type="evidence" value="ECO:0007669"/>
    <property type="project" value="TreeGrafter"/>
</dbReference>
<dbReference type="GO" id="GO:0006355">
    <property type="term" value="P:regulation of DNA-templated transcription"/>
    <property type="evidence" value="ECO:0007669"/>
    <property type="project" value="TreeGrafter"/>
</dbReference>
<dbReference type="OrthoDB" id="784962at2759"/>
<organism evidence="5 6">
    <name type="scientific">Olpidium bornovanus</name>
    <dbReference type="NCBI Taxonomy" id="278681"/>
    <lineage>
        <taxon>Eukaryota</taxon>
        <taxon>Fungi</taxon>
        <taxon>Fungi incertae sedis</taxon>
        <taxon>Olpidiomycota</taxon>
        <taxon>Olpidiomycotina</taxon>
        <taxon>Olpidiomycetes</taxon>
        <taxon>Olpidiales</taxon>
        <taxon>Olpidiaceae</taxon>
        <taxon>Olpidium</taxon>
    </lineage>
</organism>
<evidence type="ECO:0000256" key="2">
    <source>
        <dbReference type="PROSITE-ProRule" id="PRU00035"/>
    </source>
</evidence>
<dbReference type="AlphaFoldDB" id="A0A8H7ZP52"/>
<dbReference type="InterPro" id="IPR001487">
    <property type="entry name" value="Bromodomain"/>
</dbReference>
<dbReference type="CDD" id="cd05500">
    <property type="entry name" value="Bromo_BDF1_2_I"/>
    <property type="match status" value="1"/>
</dbReference>
<comment type="caution">
    <text evidence="5">The sequence shown here is derived from an EMBL/GenBank/DDBJ whole genome shotgun (WGS) entry which is preliminary data.</text>
</comment>
<dbReference type="PANTHER" id="PTHR22880">
    <property type="entry name" value="FALZ-RELATED BROMODOMAIN-CONTAINING PROTEINS"/>
    <property type="match status" value="1"/>
</dbReference>
<feature type="compositionally biased region" description="Low complexity" evidence="3">
    <location>
        <begin position="334"/>
        <end position="352"/>
    </location>
</feature>
<feature type="domain" description="Bromo" evidence="4">
    <location>
        <begin position="239"/>
        <end position="311"/>
    </location>
</feature>
<accession>A0A8H7ZP52</accession>
<dbReference type="InterPro" id="IPR050935">
    <property type="entry name" value="Bromo_chromatin_reader"/>
</dbReference>
<evidence type="ECO:0000256" key="3">
    <source>
        <dbReference type="SAM" id="MobiDB-lite"/>
    </source>
</evidence>
<feature type="non-terminal residue" evidence="5">
    <location>
        <position position="352"/>
    </location>
</feature>
<dbReference type="Gene3D" id="1.20.920.10">
    <property type="entry name" value="Bromodomain-like"/>
    <property type="match status" value="2"/>
</dbReference>
<dbReference type="GO" id="GO:0000785">
    <property type="term" value="C:chromatin"/>
    <property type="evidence" value="ECO:0007669"/>
    <property type="project" value="TreeGrafter"/>
</dbReference>
<evidence type="ECO:0000313" key="6">
    <source>
        <dbReference type="Proteomes" id="UP000673691"/>
    </source>
</evidence>
<name>A0A8H7ZP52_9FUNG</name>
<dbReference type="PROSITE" id="PS50014">
    <property type="entry name" value="BROMODOMAIN_2"/>
    <property type="match status" value="2"/>
</dbReference>
<feature type="region of interest" description="Disordered" evidence="3">
    <location>
        <begin position="131"/>
        <end position="215"/>
    </location>
</feature>
<keyword evidence="6" id="KW-1185">Reference proteome</keyword>
<feature type="domain" description="Bromo" evidence="4">
    <location>
        <begin position="40"/>
        <end position="112"/>
    </location>
</feature>
<dbReference type="InterPro" id="IPR036427">
    <property type="entry name" value="Bromodomain-like_sf"/>
</dbReference>
<keyword evidence="1 2" id="KW-0103">Bromodomain</keyword>
<dbReference type="Pfam" id="PF00439">
    <property type="entry name" value="Bromodomain"/>
    <property type="match status" value="2"/>
</dbReference>
<evidence type="ECO:0000259" key="4">
    <source>
        <dbReference type="PROSITE" id="PS50014"/>
    </source>
</evidence>